<organism evidence="1 2">
    <name type="scientific">Stenotrophomonas rhizophila</name>
    <dbReference type="NCBI Taxonomy" id="216778"/>
    <lineage>
        <taxon>Bacteria</taxon>
        <taxon>Pseudomonadati</taxon>
        <taxon>Pseudomonadota</taxon>
        <taxon>Gammaproteobacteria</taxon>
        <taxon>Lysobacterales</taxon>
        <taxon>Lysobacteraceae</taxon>
        <taxon>Stenotrophomonas</taxon>
    </lineage>
</organism>
<dbReference type="GO" id="GO:0009116">
    <property type="term" value="P:nucleoside metabolic process"/>
    <property type="evidence" value="ECO:0007669"/>
    <property type="project" value="InterPro"/>
</dbReference>
<dbReference type="AlphaFoldDB" id="A0AAW5PDB1"/>
<sequence length="79" mass="8763">MTTWMRWATPFAAGFDARDPIGALLLVADQPMIPDGVKTEASDAAVSAQFVENHIQIGIEALKLIRRNGKSVRHLRFDE</sequence>
<accession>A0AAW5PDB1</accession>
<proteinExistence type="predicted"/>
<dbReference type="Gene3D" id="3.40.50.1580">
    <property type="entry name" value="Nucleoside phosphorylase domain"/>
    <property type="match status" value="1"/>
</dbReference>
<dbReference type="EMBL" id="JANUEK010000001">
    <property type="protein sequence ID" value="MCS4278398.1"/>
    <property type="molecule type" value="Genomic_DNA"/>
</dbReference>
<dbReference type="InterPro" id="IPR035994">
    <property type="entry name" value="Nucleoside_phosphorylase_sf"/>
</dbReference>
<evidence type="ECO:0000313" key="2">
    <source>
        <dbReference type="Proteomes" id="UP001320691"/>
    </source>
</evidence>
<dbReference type="GO" id="GO:0003824">
    <property type="term" value="F:catalytic activity"/>
    <property type="evidence" value="ECO:0007669"/>
    <property type="project" value="InterPro"/>
</dbReference>
<name>A0AAW5PDB1_9GAMM</name>
<reference evidence="1" key="1">
    <citation type="submission" date="2022-08" db="EMBL/GenBank/DDBJ databases">
        <title>Genomic analyses of the natural microbiome of Caenorhabditis elegans.</title>
        <authorList>
            <person name="Samuel B."/>
        </authorList>
    </citation>
    <scope>NUCLEOTIDE SEQUENCE</scope>
    <source>
        <strain evidence="1">BIGb0277</strain>
    </source>
</reference>
<dbReference type="Proteomes" id="UP001320691">
    <property type="component" value="Unassembled WGS sequence"/>
</dbReference>
<dbReference type="SUPFAM" id="SSF53167">
    <property type="entry name" value="Purine and uridine phosphorylases"/>
    <property type="match status" value="1"/>
</dbReference>
<protein>
    <recommendedName>
        <fullName evidence="3">AMP nucleosidase</fullName>
    </recommendedName>
</protein>
<evidence type="ECO:0000313" key="1">
    <source>
        <dbReference type="EMBL" id="MCS4278398.1"/>
    </source>
</evidence>
<evidence type="ECO:0008006" key="3">
    <source>
        <dbReference type="Google" id="ProtNLM"/>
    </source>
</evidence>
<gene>
    <name evidence="1" type="ORF">M2412_000359</name>
</gene>
<comment type="caution">
    <text evidence="1">The sequence shown here is derived from an EMBL/GenBank/DDBJ whole genome shotgun (WGS) entry which is preliminary data.</text>
</comment>